<dbReference type="RefSeq" id="WP_189580939.1">
    <property type="nucleotide sequence ID" value="NZ_BMYV01000001.1"/>
</dbReference>
<dbReference type="SUPFAM" id="SSF52972">
    <property type="entry name" value="ITPase-like"/>
    <property type="match status" value="1"/>
</dbReference>
<dbReference type="CDD" id="cd00555">
    <property type="entry name" value="Maf"/>
    <property type="match status" value="1"/>
</dbReference>
<keyword evidence="6" id="KW-1185">Reference proteome</keyword>
<dbReference type="EMBL" id="BMYV01000001">
    <property type="protein sequence ID" value="GGX58805.1"/>
    <property type="molecule type" value="Genomic_DNA"/>
</dbReference>
<evidence type="ECO:0000256" key="3">
    <source>
        <dbReference type="ARBA" id="ARBA00023080"/>
    </source>
</evidence>
<protein>
    <recommendedName>
        <fullName evidence="4">dTTP/UTP pyrophosphatase</fullName>
        <shortName evidence="4">dTTPase/UTPase</shortName>
        <ecNumber evidence="4">3.6.1.9</ecNumber>
    </recommendedName>
    <alternativeName>
        <fullName evidence="4">Nucleoside triphosphate pyrophosphatase</fullName>
    </alternativeName>
    <alternativeName>
        <fullName evidence="4">Nucleotide pyrophosphatase</fullName>
        <shortName evidence="4">Nucleotide PPase</shortName>
    </alternativeName>
</protein>
<proteinExistence type="inferred from homology"/>
<evidence type="ECO:0000313" key="5">
    <source>
        <dbReference type="EMBL" id="GGX58805.1"/>
    </source>
</evidence>
<gene>
    <name evidence="5" type="ORF">GCM10011309_05260</name>
</gene>
<dbReference type="GO" id="GO:0005737">
    <property type="term" value="C:cytoplasm"/>
    <property type="evidence" value="ECO:0007669"/>
    <property type="project" value="UniProtKB-SubCell"/>
</dbReference>
<reference evidence="5 6" key="1">
    <citation type="journal article" date="2014" name="Int. J. Syst. Evol. Microbiol.">
        <title>Complete genome sequence of Corynebacterium casei LMG S-19264T (=DSM 44701T), isolated from a smear-ripened cheese.</title>
        <authorList>
            <consortium name="US DOE Joint Genome Institute (JGI-PGF)"/>
            <person name="Walter F."/>
            <person name="Albersmeier A."/>
            <person name="Kalinowski J."/>
            <person name="Ruckert C."/>
        </authorList>
    </citation>
    <scope>NUCLEOTIDE SEQUENCE [LARGE SCALE GENOMIC DNA]</scope>
    <source>
        <strain evidence="5 6">KCTC 23968</strain>
    </source>
</reference>
<dbReference type="PANTHER" id="PTHR43213:SF5">
    <property type="entry name" value="BIFUNCTIONAL DTTP_UTP PYROPHOSPHATASE_METHYLTRANSFERASE PROTEIN-RELATED"/>
    <property type="match status" value="1"/>
</dbReference>
<comment type="cofactor">
    <cofactor evidence="1 4">
        <name>a divalent metal cation</name>
        <dbReference type="ChEBI" id="CHEBI:60240"/>
    </cofactor>
</comment>
<comment type="catalytic activity">
    <reaction evidence="4">
        <text>UTP + H2O = UMP + diphosphate + H(+)</text>
        <dbReference type="Rhea" id="RHEA:29395"/>
        <dbReference type="ChEBI" id="CHEBI:15377"/>
        <dbReference type="ChEBI" id="CHEBI:15378"/>
        <dbReference type="ChEBI" id="CHEBI:33019"/>
        <dbReference type="ChEBI" id="CHEBI:46398"/>
        <dbReference type="ChEBI" id="CHEBI:57865"/>
        <dbReference type="EC" id="3.6.1.9"/>
    </reaction>
</comment>
<evidence type="ECO:0000313" key="6">
    <source>
        <dbReference type="Proteomes" id="UP000600865"/>
    </source>
</evidence>
<dbReference type="AlphaFoldDB" id="A0A918KDB2"/>
<dbReference type="NCBIfam" id="TIGR00172">
    <property type="entry name" value="maf"/>
    <property type="match status" value="1"/>
</dbReference>
<dbReference type="EC" id="3.6.1.9" evidence="4"/>
<keyword evidence="2 4" id="KW-0378">Hydrolase</keyword>
<evidence type="ECO:0000256" key="2">
    <source>
        <dbReference type="ARBA" id="ARBA00022801"/>
    </source>
</evidence>
<dbReference type="GO" id="GO:0009117">
    <property type="term" value="P:nucleotide metabolic process"/>
    <property type="evidence" value="ECO:0007669"/>
    <property type="project" value="UniProtKB-KW"/>
</dbReference>
<evidence type="ECO:0000256" key="4">
    <source>
        <dbReference type="HAMAP-Rule" id="MF_00528"/>
    </source>
</evidence>
<organism evidence="5 6">
    <name type="scientific">Litorimonas cladophorae</name>
    <dbReference type="NCBI Taxonomy" id="1220491"/>
    <lineage>
        <taxon>Bacteria</taxon>
        <taxon>Pseudomonadati</taxon>
        <taxon>Pseudomonadota</taxon>
        <taxon>Alphaproteobacteria</taxon>
        <taxon>Maricaulales</taxon>
        <taxon>Robiginitomaculaceae</taxon>
    </lineage>
</organism>
<dbReference type="PIRSF" id="PIRSF006305">
    <property type="entry name" value="Maf"/>
    <property type="match status" value="1"/>
</dbReference>
<keyword evidence="4" id="KW-0963">Cytoplasm</keyword>
<dbReference type="GO" id="GO:0047429">
    <property type="term" value="F:nucleoside triphosphate diphosphatase activity"/>
    <property type="evidence" value="ECO:0007669"/>
    <property type="project" value="UniProtKB-EC"/>
</dbReference>
<dbReference type="InterPro" id="IPR029001">
    <property type="entry name" value="ITPase-like_fam"/>
</dbReference>
<name>A0A918KDB2_9PROT</name>
<feature type="active site" description="Proton acceptor" evidence="4">
    <location>
        <position position="70"/>
    </location>
</feature>
<keyword evidence="3 4" id="KW-0546">Nucleotide metabolism</keyword>
<sequence length="188" mass="20332">MKPFILASASPRRRDLLGQIGLTPDRIIPADINEDPIEGELPRGHALRLACEKAQKVAHAHLGEVVLASDTVVAVGRRILPKSEDVKTAEACLRLLSGRSHRVFTGVAVVDEDGVLRSRVSETRLKMKRLSEAEIADYLESGEWDGKAGGYGIQGRAGAFIYHLSGSYTGVMGLPVYETRNLLLAACS</sequence>
<feature type="site" description="Important for substrate specificity" evidence="4">
    <location>
        <position position="71"/>
    </location>
</feature>
<comment type="caution">
    <text evidence="4">Lacks conserved residue(s) required for the propagation of feature annotation.</text>
</comment>
<feature type="site" description="Important for substrate specificity" evidence="4">
    <location>
        <position position="154"/>
    </location>
</feature>
<evidence type="ECO:0000256" key="1">
    <source>
        <dbReference type="ARBA" id="ARBA00001968"/>
    </source>
</evidence>
<comment type="similarity">
    <text evidence="4">Belongs to the Maf family. YhdE subfamily.</text>
</comment>
<dbReference type="HAMAP" id="MF_00528">
    <property type="entry name" value="Maf"/>
    <property type="match status" value="1"/>
</dbReference>
<comment type="catalytic activity">
    <reaction evidence="4">
        <text>dTTP + H2O = dTMP + diphosphate + H(+)</text>
        <dbReference type="Rhea" id="RHEA:28534"/>
        <dbReference type="ChEBI" id="CHEBI:15377"/>
        <dbReference type="ChEBI" id="CHEBI:15378"/>
        <dbReference type="ChEBI" id="CHEBI:33019"/>
        <dbReference type="ChEBI" id="CHEBI:37568"/>
        <dbReference type="ChEBI" id="CHEBI:63528"/>
        <dbReference type="EC" id="3.6.1.9"/>
    </reaction>
</comment>
<comment type="subcellular location">
    <subcellularLocation>
        <location evidence="4">Cytoplasm</location>
    </subcellularLocation>
</comment>
<dbReference type="Proteomes" id="UP000600865">
    <property type="component" value="Unassembled WGS sequence"/>
</dbReference>
<accession>A0A918KDB2</accession>
<feature type="site" description="Important for substrate specificity" evidence="4">
    <location>
        <position position="12"/>
    </location>
</feature>
<dbReference type="Gene3D" id="3.90.950.10">
    <property type="match status" value="1"/>
</dbReference>
<comment type="function">
    <text evidence="4">Nucleoside triphosphate pyrophosphatase that hydrolyzes dTTP and UTP. May have a dual role in cell division arrest and in preventing the incorporation of modified nucleotides into cellular nucleic acids.</text>
</comment>
<dbReference type="InterPro" id="IPR003697">
    <property type="entry name" value="Maf-like"/>
</dbReference>
<comment type="caution">
    <text evidence="5">The sequence shown here is derived from an EMBL/GenBank/DDBJ whole genome shotgun (WGS) entry which is preliminary data.</text>
</comment>
<dbReference type="Pfam" id="PF02545">
    <property type="entry name" value="Maf"/>
    <property type="match status" value="1"/>
</dbReference>
<dbReference type="PANTHER" id="PTHR43213">
    <property type="entry name" value="BIFUNCTIONAL DTTP/UTP PYROPHOSPHATASE/METHYLTRANSFERASE PROTEIN-RELATED"/>
    <property type="match status" value="1"/>
</dbReference>